<dbReference type="Pfam" id="PF00293">
    <property type="entry name" value="NUDIX"/>
    <property type="match status" value="1"/>
</dbReference>
<dbReference type="GO" id="GO:0016787">
    <property type="term" value="F:hydrolase activity"/>
    <property type="evidence" value="ECO:0007669"/>
    <property type="project" value="UniProtKB-KW"/>
</dbReference>
<dbReference type="InterPro" id="IPR029401">
    <property type="entry name" value="Nudix_N"/>
</dbReference>
<feature type="domain" description="Nudix hydrolase" evidence="5">
    <location>
        <begin position="41"/>
        <end position="165"/>
    </location>
</feature>
<dbReference type="SUPFAM" id="SSF55811">
    <property type="entry name" value="Nudix"/>
    <property type="match status" value="1"/>
</dbReference>
<evidence type="ECO:0000313" key="7">
    <source>
        <dbReference type="Proteomes" id="UP000199729"/>
    </source>
</evidence>
<keyword evidence="2 4" id="KW-0378">Hydrolase</keyword>
<comment type="cofactor">
    <cofactor evidence="1">
        <name>Mg(2+)</name>
        <dbReference type="ChEBI" id="CHEBI:18420"/>
    </cofactor>
</comment>
<evidence type="ECO:0000313" key="6">
    <source>
        <dbReference type="EMBL" id="ASM77824.1"/>
    </source>
</evidence>
<dbReference type="PANTHER" id="PTHR43222">
    <property type="entry name" value="NUDIX HYDROLASE 23"/>
    <property type="match status" value="1"/>
</dbReference>
<dbReference type="Pfam" id="PF14803">
    <property type="entry name" value="Zn_ribbon_Nudix"/>
    <property type="match status" value="1"/>
</dbReference>
<keyword evidence="3" id="KW-0460">Magnesium</keyword>
<dbReference type="InterPro" id="IPR000086">
    <property type="entry name" value="NUDIX_hydrolase_dom"/>
</dbReference>
<dbReference type="InterPro" id="IPR020476">
    <property type="entry name" value="Nudix_hydrolase"/>
</dbReference>
<dbReference type="EMBL" id="CP022423">
    <property type="protein sequence ID" value="ASM77824.1"/>
    <property type="molecule type" value="Genomic_DNA"/>
</dbReference>
<evidence type="ECO:0000259" key="5">
    <source>
        <dbReference type="PROSITE" id="PS51462"/>
    </source>
</evidence>
<dbReference type="Gene3D" id="2.20.70.10">
    <property type="match status" value="1"/>
</dbReference>
<dbReference type="PANTHER" id="PTHR43222:SF2">
    <property type="entry name" value="NUDIX HYDROLASE 23, CHLOROPLASTIC"/>
    <property type="match status" value="1"/>
</dbReference>
<proteinExistence type="inferred from homology"/>
<comment type="similarity">
    <text evidence="4">Belongs to the Nudix hydrolase family.</text>
</comment>
<dbReference type="PROSITE" id="PS51462">
    <property type="entry name" value="NUDIX"/>
    <property type="match status" value="1"/>
</dbReference>
<evidence type="ECO:0000256" key="4">
    <source>
        <dbReference type="RuleBase" id="RU003476"/>
    </source>
</evidence>
<evidence type="ECO:0000256" key="3">
    <source>
        <dbReference type="ARBA" id="ARBA00022842"/>
    </source>
</evidence>
<dbReference type="InterPro" id="IPR020084">
    <property type="entry name" value="NUDIX_hydrolase_CS"/>
</dbReference>
<dbReference type="CDD" id="cd04511">
    <property type="entry name" value="NUDIX_Hydrolase"/>
    <property type="match status" value="1"/>
</dbReference>
<organism evidence="6 7">
    <name type="scientific">Vitreoscilla filiformis</name>
    <dbReference type="NCBI Taxonomy" id="63"/>
    <lineage>
        <taxon>Bacteria</taxon>
        <taxon>Pseudomonadati</taxon>
        <taxon>Pseudomonadota</taxon>
        <taxon>Betaproteobacteria</taxon>
        <taxon>Neisseriales</taxon>
        <taxon>Neisseriaceae</taxon>
        <taxon>Vitreoscilla</taxon>
    </lineage>
</organism>
<reference evidence="6 7" key="1">
    <citation type="submission" date="2017-07" db="EMBL/GenBank/DDBJ databases">
        <title>Complete Genome Sequence of the cosmetic ferment Vitreoscilla filiformis (ATCC15551).</title>
        <authorList>
            <person name="Contreras S."/>
            <person name="Sagory-Zalkind P."/>
            <person name="Blanquart H."/>
            <person name="Iltis A."/>
            <person name="Morand S.C."/>
        </authorList>
    </citation>
    <scope>NUCLEOTIDE SEQUENCE [LARGE SCALE GENOMIC DNA]</scope>
    <source>
        <strain evidence="6 7">ATCC 15551</strain>
    </source>
</reference>
<dbReference type="PROSITE" id="PS00893">
    <property type="entry name" value="NUDIX_BOX"/>
    <property type="match status" value="1"/>
</dbReference>
<gene>
    <name evidence="6" type="ORF">VITFI_CDS2046</name>
</gene>
<dbReference type="InterPro" id="IPR015797">
    <property type="entry name" value="NUDIX_hydrolase-like_dom_sf"/>
</dbReference>
<accession>A0A221KFJ9</accession>
<evidence type="ECO:0000256" key="2">
    <source>
        <dbReference type="ARBA" id="ARBA00022801"/>
    </source>
</evidence>
<dbReference type="Gene3D" id="3.90.79.10">
    <property type="entry name" value="Nucleoside Triphosphate Pyrophosphohydrolase"/>
    <property type="match status" value="1"/>
</dbReference>
<evidence type="ECO:0000256" key="1">
    <source>
        <dbReference type="ARBA" id="ARBA00001946"/>
    </source>
</evidence>
<dbReference type="KEGG" id="vff:VITFI_CDS2046"/>
<dbReference type="AlphaFoldDB" id="A0A221KFJ9"/>
<dbReference type="PRINTS" id="PR00502">
    <property type="entry name" value="NUDIXFAMILY"/>
</dbReference>
<dbReference type="OrthoDB" id="9804442at2"/>
<dbReference type="Proteomes" id="UP000199729">
    <property type="component" value="Chromosome"/>
</dbReference>
<sequence>MLNERTIRYCRACGAAVHYVVPEDDNRPRATCTVCATVHYENPLNVVGTVCTWEDRVLLCRRNIEPRRGLWTLPAGFMELGETTAQGALRETEEEAGALVTLDGLFAVLNLAQVGQVHLFYRGQMQSPQLNPGPETQEARLFREDEIPWDELAFRTVQHTLRRYFADRHTGQFGVHTIDIE</sequence>
<keyword evidence="7" id="KW-1185">Reference proteome</keyword>
<protein>
    <submittedName>
        <fullName evidence="6">ADP-ribose pyrophosphatase</fullName>
    </submittedName>
</protein>
<name>A0A221KFJ9_VITFI</name>